<protein>
    <recommendedName>
        <fullName evidence="1">Pyrrolo-quinoline quinone repeat domain-containing protein</fullName>
    </recommendedName>
</protein>
<dbReference type="PANTHER" id="PTHR34512">
    <property type="entry name" value="CELL SURFACE PROTEIN"/>
    <property type="match status" value="1"/>
</dbReference>
<feature type="domain" description="Pyrrolo-quinoline quinone repeat" evidence="1">
    <location>
        <begin position="37"/>
        <end position="259"/>
    </location>
</feature>
<dbReference type="EMBL" id="BAABUK010000009">
    <property type="protein sequence ID" value="GAA5811160.1"/>
    <property type="molecule type" value="Genomic_DNA"/>
</dbReference>
<evidence type="ECO:0000259" key="1">
    <source>
        <dbReference type="Pfam" id="PF13360"/>
    </source>
</evidence>
<dbReference type="Pfam" id="PF13360">
    <property type="entry name" value="PQQ_2"/>
    <property type="match status" value="1"/>
</dbReference>
<dbReference type="SMART" id="SM00564">
    <property type="entry name" value="PQQ"/>
    <property type="match status" value="3"/>
</dbReference>
<name>A0ABP9YWG4_9FUNG</name>
<dbReference type="InterPro" id="IPR015943">
    <property type="entry name" value="WD40/YVTN_repeat-like_dom_sf"/>
</dbReference>
<dbReference type="InterPro" id="IPR002372">
    <property type="entry name" value="PQQ_rpt_dom"/>
</dbReference>
<keyword evidence="3" id="KW-1185">Reference proteome</keyword>
<evidence type="ECO:0000313" key="2">
    <source>
        <dbReference type="EMBL" id="GAA5811160.1"/>
    </source>
</evidence>
<comment type="caution">
    <text evidence="2">The sequence shown here is derived from an EMBL/GenBank/DDBJ whole genome shotgun (WGS) entry which is preliminary data.</text>
</comment>
<dbReference type="InterPro" id="IPR018391">
    <property type="entry name" value="PQQ_b-propeller_rpt"/>
</dbReference>
<dbReference type="PANTHER" id="PTHR34512:SF30">
    <property type="entry name" value="OUTER MEMBRANE PROTEIN ASSEMBLY FACTOR BAMB"/>
    <property type="match status" value="1"/>
</dbReference>
<dbReference type="Proteomes" id="UP001473302">
    <property type="component" value="Unassembled WGS sequence"/>
</dbReference>
<sequence length="265" mass="29169">MPLWNKEKNEDDKSEPESTLFTTDKFSRTDILICASNGCIYAIHKQDGTKLWKTKIDRSAAVISIFVTDSDKVVAGGFGKTHCIDLMTGNIIWTNKMPGFGYAEVSVATTPSKILYPSTAVPTAERSDILPPHYDQVTEDKQITISCSAGKVMAIDLESGETLWTYNCPGGWYNLPAIIIEPSNWEAGRPHQLVYIGSGKWVYCLNASTGHVIWSVQVSTAKLSTEYMTLATPWSSRLAAESHSAFNQNPSGQIVAVQRGRQQLS</sequence>
<proteinExistence type="predicted"/>
<evidence type="ECO:0000313" key="3">
    <source>
        <dbReference type="Proteomes" id="UP001473302"/>
    </source>
</evidence>
<accession>A0ABP9YWG4</accession>
<dbReference type="InterPro" id="IPR011047">
    <property type="entry name" value="Quinoprotein_ADH-like_sf"/>
</dbReference>
<dbReference type="SUPFAM" id="SSF50998">
    <property type="entry name" value="Quinoprotein alcohol dehydrogenase-like"/>
    <property type="match status" value="1"/>
</dbReference>
<reference evidence="2 3" key="1">
    <citation type="submission" date="2024-04" db="EMBL/GenBank/DDBJ databases">
        <title>genome sequences of Mucor flavus KT1a and Helicostylum pulchrum KT1b strains isolated from the surface of a dry-aged beef.</title>
        <authorList>
            <person name="Toyotome T."/>
            <person name="Hosono M."/>
            <person name="Torimaru M."/>
            <person name="Fukuda K."/>
            <person name="Mikami N."/>
        </authorList>
    </citation>
    <scope>NUCLEOTIDE SEQUENCE [LARGE SCALE GENOMIC DNA]</scope>
    <source>
        <strain evidence="2 3">KT1a</strain>
    </source>
</reference>
<gene>
    <name evidence="2" type="ORF">MFLAVUS_004590</name>
</gene>
<dbReference type="Gene3D" id="2.130.10.10">
    <property type="entry name" value="YVTN repeat-like/Quinoprotein amine dehydrogenase"/>
    <property type="match status" value="2"/>
</dbReference>
<organism evidence="2 3">
    <name type="scientific">Mucor flavus</name>
    <dbReference type="NCBI Taxonomy" id="439312"/>
    <lineage>
        <taxon>Eukaryota</taxon>
        <taxon>Fungi</taxon>
        <taxon>Fungi incertae sedis</taxon>
        <taxon>Mucoromycota</taxon>
        <taxon>Mucoromycotina</taxon>
        <taxon>Mucoromycetes</taxon>
        <taxon>Mucorales</taxon>
        <taxon>Mucorineae</taxon>
        <taxon>Mucoraceae</taxon>
        <taxon>Mucor</taxon>
    </lineage>
</organism>